<gene>
    <name evidence="9" type="ORF">ACFQ2J_16270</name>
</gene>
<comment type="subcellular location">
    <subcellularLocation>
        <location evidence="1">Cell membrane</location>
        <topology evidence="1">Multi-pass membrane protein</topology>
    </subcellularLocation>
</comment>
<feature type="transmembrane region" description="Helical" evidence="8">
    <location>
        <begin position="87"/>
        <end position="108"/>
    </location>
</feature>
<name>A0ABW3L3V4_9BACI</name>
<evidence type="ECO:0000256" key="3">
    <source>
        <dbReference type="ARBA" id="ARBA00022448"/>
    </source>
</evidence>
<feature type="transmembrane region" description="Helical" evidence="8">
    <location>
        <begin position="137"/>
        <end position="160"/>
    </location>
</feature>
<comment type="similarity">
    <text evidence="2">Belongs to the BCCT transporter (TC 2.A.15) family.</text>
</comment>
<evidence type="ECO:0000256" key="7">
    <source>
        <dbReference type="ARBA" id="ARBA00023136"/>
    </source>
</evidence>
<evidence type="ECO:0000256" key="1">
    <source>
        <dbReference type="ARBA" id="ARBA00004651"/>
    </source>
</evidence>
<feature type="transmembrane region" description="Helical" evidence="8">
    <location>
        <begin position="321"/>
        <end position="339"/>
    </location>
</feature>
<feature type="transmembrane region" description="Helical" evidence="8">
    <location>
        <begin position="409"/>
        <end position="430"/>
    </location>
</feature>
<feature type="transmembrane region" description="Helical" evidence="8">
    <location>
        <begin position="188"/>
        <end position="208"/>
    </location>
</feature>
<keyword evidence="3" id="KW-0813">Transport</keyword>
<dbReference type="RefSeq" id="WP_386062972.1">
    <property type="nucleotide sequence ID" value="NZ_JBHTKL010000006.1"/>
</dbReference>
<proteinExistence type="inferred from homology"/>
<feature type="transmembrane region" description="Helical" evidence="8">
    <location>
        <begin position="260"/>
        <end position="280"/>
    </location>
</feature>
<evidence type="ECO:0000313" key="9">
    <source>
        <dbReference type="EMBL" id="MFD1020744.1"/>
    </source>
</evidence>
<sequence>MRTRIIDWPTFIGAFLLLVGVTIPLVLFPDAGKEFVDKANALMTGNFGVLYLVMGLIVFFFLIYVAFSANGHVKLGAEDEKPEFNTFSWAAMLFAAGIGSSILYWAVIEWAYYYQGPPFGLEPESKEAIQWSTAYGIFHWGPIAWAIYTLPALPIAYFYYVRKKPVLKISEACRPVLGRAVDGPIGNIIDILFMFGLLGGAGTTLALGTPMIAEGISELTGIGVNLGLQTFILILCTTIFAISAYSGLKKGIKILSDINLWLALFLLGFVFLLGPTRFITETTTNSLGILLDNFFKMATWTEPFGNFAQFEETEFPETWTVFYWAWWLVYAPFVGLFVARISRGRTIRQMILGTMIYGTLGCVLFFGIMGNFGLYLQLSGSYDVIGFMNENGAPATIIQIINQLPLAKFMVLIFTVLAIIFLATTFDSSSYILSAVVQKEVEGEPLRWNRLFWAFALCLLPLVLMFLGGLGTLQTASIVGGFPLIIIMFLLAWSFMKASTQDIVASEGYEEKTIHINRKRILEKLRRKKQDSDKND</sequence>
<evidence type="ECO:0000313" key="10">
    <source>
        <dbReference type="Proteomes" id="UP001596990"/>
    </source>
</evidence>
<keyword evidence="5 8" id="KW-0812">Transmembrane</keyword>
<dbReference type="EMBL" id="JBHTKL010000006">
    <property type="protein sequence ID" value="MFD1020744.1"/>
    <property type="molecule type" value="Genomic_DNA"/>
</dbReference>
<keyword evidence="7 8" id="KW-0472">Membrane</keyword>
<keyword evidence="10" id="KW-1185">Reference proteome</keyword>
<organism evidence="9 10">
    <name type="scientific">Thalassobacillus hwangdonensis</name>
    <dbReference type="NCBI Taxonomy" id="546108"/>
    <lineage>
        <taxon>Bacteria</taxon>
        <taxon>Bacillati</taxon>
        <taxon>Bacillota</taxon>
        <taxon>Bacilli</taxon>
        <taxon>Bacillales</taxon>
        <taxon>Bacillaceae</taxon>
        <taxon>Thalassobacillus</taxon>
    </lineage>
</organism>
<comment type="caution">
    <text evidence="9">The sequence shown here is derived from an EMBL/GenBank/DDBJ whole genome shotgun (WGS) entry which is preliminary data.</text>
</comment>
<feature type="transmembrane region" description="Helical" evidence="8">
    <location>
        <begin position="7"/>
        <end position="28"/>
    </location>
</feature>
<keyword evidence="6 8" id="KW-1133">Transmembrane helix</keyword>
<feature type="transmembrane region" description="Helical" evidence="8">
    <location>
        <begin position="351"/>
        <end position="374"/>
    </location>
</feature>
<dbReference type="InterPro" id="IPR000060">
    <property type="entry name" value="BCCT_transptr"/>
</dbReference>
<accession>A0ABW3L3V4</accession>
<dbReference type="PANTHER" id="PTHR30047:SF7">
    <property type="entry name" value="HIGH-AFFINITY CHOLINE TRANSPORT PROTEIN"/>
    <property type="match status" value="1"/>
</dbReference>
<feature type="transmembrane region" description="Helical" evidence="8">
    <location>
        <begin position="451"/>
        <end position="470"/>
    </location>
</feature>
<evidence type="ECO:0000256" key="8">
    <source>
        <dbReference type="SAM" id="Phobius"/>
    </source>
</evidence>
<keyword evidence="4" id="KW-1003">Cell membrane</keyword>
<feature type="transmembrane region" description="Helical" evidence="8">
    <location>
        <begin position="48"/>
        <end position="67"/>
    </location>
</feature>
<feature type="transmembrane region" description="Helical" evidence="8">
    <location>
        <begin position="476"/>
        <end position="496"/>
    </location>
</feature>
<dbReference type="Proteomes" id="UP001596990">
    <property type="component" value="Unassembled WGS sequence"/>
</dbReference>
<evidence type="ECO:0000256" key="6">
    <source>
        <dbReference type="ARBA" id="ARBA00022989"/>
    </source>
</evidence>
<evidence type="ECO:0000256" key="4">
    <source>
        <dbReference type="ARBA" id="ARBA00022475"/>
    </source>
</evidence>
<dbReference type="Pfam" id="PF02028">
    <property type="entry name" value="BCCT"/>
    <property type="match status" value="1"/>
</dbReference>
<dbReference type="PANTHER" id="PTHR30047">
    <property type="entry name" value="HIGH-AFFINITY CHOLINE TRANSPORT PROTEIN-RELATED"/>
    <property type="match status" value="1"/>
</dbReference>
<protein>
    <submittedName>
        <fullName evidence="9">BCCT family transporter</fullName>
    </submittedName>
</protein>
<feature type="transmembrane region" description="Helical" evidence="8">
    <location>
        <begin position="228"/>
        <end position="248"/>
    </location>
</feature>
<evidence type="ECO:0000256" key="5">
    <source>
        <dbReference type="ARBA" id="ARBA00022692"/>
    </source>
</evidence>
<evidence type="ECO:0000256" key="2">
    <source>
        <dbReference type="ARBA" id="ARBA00005658"/>
    </source>
</evidence>
<dbReference type="NCBIfam" id="TIGR00842">
    <property type="entry name" value="bcct"/>
    <property type="match status" value="1"/>
</dbReference>
<reference evidence="10" key="1">
    <citation type="journal article" date="2019" name="Int. J. Syst. Evol. Microbiol.">
        <title>The Global Catalogue of Microorganisms (GCM) 10K type strain sequencing project: providing services to taxonomists for standard genome sequencing and annotation.</title>
        <authorList>
            <consortium name="The Broad Institute Genomics Platform"/>
            <consortium name="The Broad Institute Genome Sequencing Center for Infectious Disease"/>
            <person name="Wu L."/>
            <person name="Ma J."/>
        </authorList>
    </citation>
    <scope>NUCLEOTIDE SEQUENCE [LARGE SCALE GENOMIC DNA]</scope>
    <source>
        <strain evidence="10">CCUG 56607</strain>
    </source>
</reference>